<feature type="region of interest" description="Disordered" evidence="1">
    <location>
        <begin position="235"/>
        <end position="279"/>
    </location>
</feature>
<feature type="compositionally biased region" description="Basic and acidic residues" evidence="1">
    <location>
        <begin position="52"/>
        <end position="61"/>
    </location>
</feature>
<evidence type="ECO:0000313" key="2">
    <source>
        <dbReference type="EMBL" id="QDT96359.1"/>
    </source>
</evidence>
<dbReference type="AlphaFoldDB" id="A0A517VTR1"/>
<evidence type="ECO:0000256" key="1">
    <source>
        <dbReference type="SAM" id="MobiDB-lite"/>
    </source>
</evidence>
<accession>A0A517VTR1</accession>
<protein>
    <submittedName>
        <fullName evidence="2">Uncharacterized protein</fullName>
    </submittedName>
</protein>
<feature type="region of interest" description="Disordered" evidence="1">
    <location>
        <begin position="305"/>
        <end position="325"/>
    </location>
</feature>
<name>A0A517VTR1_9PLAN</name>
<dbReference type="EMBL" id="CP037920">
    <property type="protein sequence ID" value="QDT96359.1"/>
    <property type="molecule type" value="Genomic_DNA"/>
</dbReference>
<gene>
    <name evidence="2" type="ORF">V144x_18130</name>
</gene>
<organism evidence="2 3">
    <name type="scientific">Gimesia aquarii</name>
    <dbReference type="NCBI Taxonomy" id="2527964"/>
    <lineage>
        <taxon>Bacteria</taxon>
        <taxon>Pseudomonadati</taxon>
        <taxon>Planctomycetota</taxon>
        <taxon>Planctomycetia</taxon>
        <taxon>Planctomycetales</taxon>
        <taxon>Planctomycetaceae</taxon>
        <taxon>Gimesia</taxon>
    </lineage>
</organism>
<proteinExistence type="predicted"/>
<reference evidence="2 3" key="1">
    <citation type="submission" date="2019-03" db="EMBL/GenBank/DDBJ databases">
        <title>Deep-cultivation of Planctomycetes and their phenomic and genomic characterization uncovers novel biology.</title>
        <authorList>
            <person name="Wiegand S."/>
            <person name="Jogler M."/>
            <person name="Boedeker C."/>
            <person name="Pinto D."/>
            <person name="Vollmers J."/>
            <person name="Rivas-Marin E."/>
            <person name="Kohn T."/>
            <person name="Peeters S.H."/>
            <person name="Heuer A."/>
            <person name="Rast P."/>
            <person name="Oberbeckmann S."/>
            <person name="Bunk B."/>
            <person name="Jeske O."/>
            <person name="Meyerdierks A."/>
            <person name="Storesund J.E."/>
            <person name="Kallscheuer N."/>
            <person name="Luecker S."/>
            <person name="Lage O.M."/>
            <person name="Pohl T."/>
            <person name="Merkel B.J."/>
            <person name="Hornburger P."/>
            <person name="Mueller R.-W."/>
            <person name="Bruemmer F."/>
            <person name="Labrenz M."/>
            <person name="Spormann A.M."/>
            <person name="Op den Camp H."/>
            <person name="Overmann J."/>
            <person name="Amann R."/>
            <person name="Jetten M.S.M."/>
            <person name="Mascher T."/>
            <person name="Medema M.H."/>
            <person name="Devos D.P."/>
            <person name="Kaster A.-K."/>
            <person name="Ovreas L."/>
            <person name="Rohde M."/>
            <person name="Galperin M.Y."/>
            <person name="Jogler C."/>
        </authorList>
    </citation>
    <scope>NUCLEOTIDE SEQUENCE [LARGE SCALE GENOMIC DNA]</scope>
    <source>
        <strain evidence="2 3">V144</strain>
    </source>
</reference>
<dbReference type="RefSeq" id="WP_144984336.1">
    <property type="nucleotide sequence ID" value="NZ_CP037920.1"/>
</dbReference>
<feature type="region of interest" description="Disordered" evidence="1">
    <location>
        <begin position="1"/>
        <end position="61"/>
    </location>
</feature>
<sequence>MDPNRNAPQSEVDGKALASQSGTDSDAIRHEERTPSPPPKENSPPQNMAASEDQKRIKELEATLQEKEQLIAVLTERLWQVAEELGHRHHNDQEFDSISKNFESISAENLRAKEQVTELELALEEKEQVIVALTERLEQVAEQLDRRHRTGADRGMTISGGVPQEVIEEQQKISQDLHAVLELWQGMETDASLSRIELQISELKQIVEKGFEAGPVAAKPSTLVDYLSSPTIESSPEATVSQVEELPSEQLQPEDQTARVPVEDESNTENSPIADSEDASGWEAMKAKLLAGQGVDVDTDLAKKTIVPSTPPEPPQETPIESTTQSLSANIADSSQRTLSSYKPPLPQAPAEIQYEQASNDQLIQAIKERDQYISQLIKRVREAETAVIPVNWEQLNNAPTELLEKLQVLHHDLEHNLGLAEVEISIERARLSRTESMLQNREEQIRKKEKQMGLNLEREEEKIDDDEMDDDRKKSWLGFLN</sequence>
<dbReference type="KEGG" id="gaw:V144x_18130"/>
<dbReference type="Proteomes" id="UP000318704">
    <property type="component" value="Chromosome"/>
</dbReference>
<feature type="region of interest" description="Disordered" evidence="1">
    <location>
        <begin position="443"/>
        <end position="482"/>
    </location>
</feature>
<evidence type="ECO:0000313" key="3">
    <source>
        <dbReference type="Proteomes" id="UP000318704"/>
    </source>
</evidence>